<keyword evidence="3" id="KW-1185">Reference proteome</keyword>
<dbReference type="GO" id="GO:0032259">
    <property type="term" value="P:methylation"/>
    <property type="evidence" value="ECO:0007669"/>
    <property type="project" value="UniProtKB-KW"/>
</dbReference>
<feature type="domain" description="Methyltransferase type 11" evidence="1">
    <location>
        <begin position="39"/>
        <end position="136"/>
    </location>
</feature>
<dbReference type="SUPFAM" id="SSF53335">
    <property type="entry name" value="S-adenosyl-L-methionine-dependent methyltransferases"/>
    <property type="match status" value="1"/>
</dbReference>
<dbReference type="EMBL" id="VCYH01000005">
    <property type="protein sequence ID" value="MDN7024951.1"/>
    <property type="molecule type" value="Genomic_DNA"/>
</dbReference>
<name>A0ABT8MAI4_9EURY</name>
<dbReference type="Gene3D" id="3.40.50.150">
    <property type="entry name" value="Vaccinia Virus protein VP39"/>
    <property type="match status" value="1"/>
</dbReference>
<dbReference type="InterPro" id="IPR013216">
    <property type="entry name" value="Methyltransf_11"/>
</dbReference>
<evidence type="ECO:0000313" key="3">
    <source>
        <dbReference type="Proteomes" id="UP001168338"/>
    </source>
</evidence>
<keyword evidence="2" id="KW-0808">Transferase</keyword>
<dbReference type="GO" id="GO:0008168">
    <property type="term" value="F:methyltransferase activity"/>
    <property type="evidence" value="ECO:0007669"/>
    <property type="project" value="UniProtKB-KW"/>
</dbReference>
<dbReference type="PANTHER" id="PTHR42912:SF80">
    <property type="entry name" value="METHYLTRANSFERASE DOMAIN-CONTAINING PROTEIN"/>
    <property type="match status" value="1"/>
</dbReference>
<keyword evidence="2" id="KW-0489">Methyltransferase</keyword>
<gene>
    <name evidence="2" type="ORF">FGU65_08640</name>
</gene>
<protein>
    <submittedName>
        <fullName evidence="2">Class I SAM-dependent methyltransferase</fullName>
    </submittedName>
</protein>
<dbReference type="Proteomes" id="UP001168338">
    <property type="component" value="Unassembled WGS sequence"/>
</dbReference>
<accession>A0ABT8MAI4</accession>
<dbReference type="InterPro" id="IPR050508">
    <property type="entry name" value="Methyltransf_Superfamily"/>
</dbReference>
<evidence type="ECO:0000259" key="1">
    <source>
        <dbReference type="Pfam" id="PF08241"/>
    </source>
</evidence>
<dbReference type="PANTHER" id="PTHR42912">
    <property type="entry name" value="METHYLTRANSFERASE"/>
    <property type="match status" value="1"/>
</dbReference>
<organism evidence="2 3">
    <name type="scientific">Methanoculleus frigidifontis</name>
    <dbReference type="NCBI Taxonomy" id="2584085"/>
    <lineage>
        <taxon>Archaea</taxon>
        <taxon>Methanobacteriati</taxon>
        <taxon>Methanobacteriota</taxon>
        <taxon>Stenosarchaea group</taxon>
        <taxon>Methanomicrobia</taxon>
        <taxon>Methanomicrobiales</taxon>
        <taxon>Methanomicrobiaceae</taxon>
        <taxon>Methanoculleus</taxon>
    </lineage>
</organism>
<dbReference type="InterPro" id="IPR029063">
    <property type="entry name" value="SAM-dependent_MTases_sf"/>
</dbReference>
<sequence>MGGSPEGFNRIAREVFAPIYPVIADRLLGWSGARDGLALDIGSGPGLLGFALARKSNLSCIALDSDPAMAAICRRNAAEEGLSTRICPVLADVHRMPLKADSIALAVSRGSVFFWGDRSCAFREIERVLRPGGVAYVGGSFGSAPLRDEIFAEMRRRNPHWDEDVQRRSGSLPHSLLFQELEKSGVAASRIREEEAGWWVEIRKC</sequence>
<reference evidence="2" key="1">
    <citation type="submission" date="2019-05" db="EMBL/GenBank/DDBJ databases">
        <title>Methanoculleus sp. FWC-SCC1, a methanogenic archaeon isolated from deep marine cold seep.</title>
        <authorList>
            <person name="Chen Y.-W."/>
            <person name="Chen S.-C."/>
            <person name="Teng N.-H."/>
            <person name="Lai M.-C."/>
        </authorList>
    </citation>
    <scope>NUCLEOTIDE SEQUENCE</scope>
    <source>
        <strain evidence="2">FWC-SCC1</strain>
    </source>
</reference>
<evidence type="ECO:0000313" key="2">
    <source>
        <dbReference type="EMBL" id="MDN7024951.1"/>
    </source>
</evidence>
<dbReference type="RefSeq" id="WP_301664079.1">
    <property type="nucleotide sequence ID" value="NZ_VCYH01000005.1"/>
</dbReference>
<dbReference type="Pfam" id="PF08241">
    <property type="entry name" value="Methyltransf_11"/>
    <property type="match status" value="1"/>
</dbReference>
<proteinExistence type="predicted"/>
<dbReference type="CDD" id="cd02440">
    <property type="entry name" value="AdoMet_MTases"/>
    <property type="match status" value="1"/>
</dbReference>
<comment type="caution">
    <text evidence="2">The sequence shown here is derived from an EMBL/GenBank/DDBJ whole genome shotgun (WGS) entry which is preliminary data.</text>
</comment>